<sequence length="279" mass="29005">VANQAVAKRAAEGQADIDTVILNYALTLEHLENAFYKQLPSAAAFKKAGYKSAVHKRFQQISAHEASHVKFLTTALGDKAVAACEYNFGDISKPATFVATSILLEGVGVSAYLGAAANITNPAYLTAAGSILTTESRHSTWVQNYAAQKDPFGAAYDAPLNFNQTYSLAAPLIKKCPDSNAALPVVAFPAASISPAAPKMGQQVTITSEKLSEAGSVGFITGGATAIVPINNGKVTLPSAVQGGRTYGVLLKGTPSAITDDSTVAGPFAFDIFYTPDQA</sequence>
<proteinExistence type="predicted"/>
<feature type="non-terminal residue" evidence="1">
    <location>
        <position position="279"/>
    </location>
</feature>
<reference evidence="1 2" key="1">
    <citation type="journal article" date="2018" name="Mol. Biol. Evol.">
        <title>Broad Genomic Sampling Reveals a Smut Pathogenic Ancestry of the Fungal Clade Ustilaginomycotina.</title>
        <authorList>
            <person name="Kijpornyongpan T."/>
            <person name="Mondo S.J."/>
            <person name="Barry K."/>
            <person name="Sandor L."/>
            <person name="Lee J."/>
            <person name="Lipzen A."/>
            <person name="Pangilinan J."/>
            <person name="LaButti K."/>
            <person name="Hainaut M."/>
            <person name="Henrissat B."/>
            <person name="Grigoriev I.V."/>
            <person name="Spatafora J.W."/>
            <person name="Aime M.C."/>
        </authorList>
    </citation>
    <scope>NUCLEOTIDE SEQUENCE [LARGE SCALE GENOMIC DNA]</scope>
    <source>
        <strain evidence="1 2">MCA 4186</strain>
    </source>
</reference>
<dbReference type="PANTHER" id="PTHR31694:SF26">
    <property type="entry name" value="OS05G0151100 PROTEIN"/>
    <property type="match status" value="1"/>
</dbReference>
<dbReference type="EMBL" id="KZ819286">
    <property type="protein sequence ID" value="PWN99963.1"/>
    <property type="molecule type" value="Genomic_DNA"/>
</dbReference>
<dbReference type="OrthoDB" id="1001765at2759"/>
<dbReference type="AlphaFoldDB" id="A0A316ZI68"/>
<dbReference type="CDD" id="cd00657">
    <property type="entry name" value="Ferritin_like"/>
    <property type="match status" value="1"/>
</dbReference>
<dbReference type="Proteomes" id="UP000245946">
    <property type="component" value="Unassembled WGS sequence"/>
</dbReference>
<dbReference type="RefSeq" id="XP_025600242.1">
    <property type="nucleotide sequence ID" value="XM_025739829.1"/>
</dbReference>
<organism evidence="1 2">
    <name type="scientific">Tilletiopsis washingtonensis</name>
    <dbReference type="NCBI Taxonomy" id="58919"/>
    <lineage>
        <taxon>Eukaryota</taxon>
        <taxon>Fungi</taxon>
        <taxon>Dikarya</taxon>
        <taxon>Basidiomycota</taxon>
        <taxon>Ustilaginomycotina</taxon>
        <taxon>Exobasidiomycetes</taxon>
        <taxon>Entylomatales</taxon>
        <taxon>Entylomatales incertae sedis</taxon>
        <taxon>Tilletiopsis</taxon>
    </lineage>
</organism>
<dbReference type="Pfam" id="PF13668">
    <property type="entry name" value="Ferritin_2"/>
    <property type="match status" value="1"/>
</dbReference>
<dbReference type="Gene3D" id="1.20.1260.10">
    <property type="match status" value="1"/>
</dbReference>
<feature type="non-terminal residue" evidence="1">
    <location>
        <position position="1"/>
    </location>
</feature>
<evidence type="ECO:0008006" key="3">
    <source>
        <dbReference type="Google" id="ProtNLM"/>
    </source>
</evidence>
<dbReference type="InterPro" id="IPR009078">
    <property type="entry name" value="Ferritin-like_SF"/>
</dbReference>
<dbReference type="SUPFAM" id="SSF47240">
    <property type="entry name" value="Ferritin-like"/>
    <property type="match status" value="1"/>
</dbReference>
<protein>
    <recommendedName>
        <fullName evidence="3">Ferritin-like domain-containing protein</fullName>
    </recommendedName>
</protein>
<accession>A0A316ZI68</accession>
<keyword evidence="2" id="KW-1185">Reference proteome</keyword>
<evidence type="ECO:0000313" key="2">
    <source>
        <dbReference type="Proteomes" id="UP000245946"/>
    </source>
</evidence>
<dbReference type="PANTHER" id="PTHR31694">
    <property type="entry name" value="DESICCATION-LIKE PROTEIN"/>
    <property type="match status" value="1"/>
</dbReference>
<dbReference type="STRING" id="58919.A0A316ZI68"/>
<gene>
    <name evidence="1" type="ORF">FA09DRAFT_282434</name>
</gene>
<dbReference type="InterPro" id="IPR012347">
    <property type="entry name" value="Ferritin-like"/>
</dbReference>
<name>A0A316ZI68_9BASI</name>
<dbReference type="InterPro" id="IPR052965">
    <property type="entry name" value="Pigment-catalase-like"/>
</dbReference>
<evidence type="ECO:0000313" key="1">
    <source>
        <dbReference type="EMBL" id="PWN99963.1"/>
    </source>
</evidence>
<dbReference type="GeneID" id="37267375"/>